<proteinExistence type="inferred from homology"/>
<comment type="caution">
    <text evidence="12">The sequence shown here is derived from an EMBL/GenBank/DDBJ whole genome shotgun (WGS) entry which is preliminary data.</text>
</comment>
<dbReference type="Proteomes" id="UP000037035">
    <property type="component" value="Unassembled WGS sequence"/>
</dbReference>
<dbReference type="InterPro" id="IPR016035">
    <property type="entry name" value="Acyl_Trfase/lysoPLipase"/>
</dbReference>
<evidence type="ECO:0000256" key="6">
    <source>
        <dbReference type="ARBA" id="ARBA00023098"/>
    </source>
</evidence>
<dbReference type="PANTHER" id="PTHR10728">
    <property type="entry name" value="CYTOSOLIC PHOSPHOLIPASE A2"/>
    <property type="match status" value="1"/>
</dbReference>
<dbReference type="VEuPathDB" id="FungiDB:VP01_127g6"/>
<dbReference type="PANTHER" id="PTHR10728:SF33">
    <property type="entry name" value="LYSOPHOSPHOLIPASE 1-RELATED"/>
    <property type="match status" value="1"/>
</dbReference>
<feature type="signal peptide" evidence="9">
    <location>
        <begin position="1"/>
        <end position="28"/>
    </location>
</feature>
<dbReference type="PROSITE" id="PS51210">
    <property type="entry name" value="PLA2C"/>
    <property type="match status" value="1"/>
</dbReference>
<gene>
    <name evidence="12" type="ORF">VP01_127g6</name>
</gene>
<dbReference type="EMBL" id="LAVV01003110">
    <property type="protein sequence ID" value="KNZ62368.1"/>
    <property type="molecule type" value="Genomic_DNA"/>
</dbReference>
<organism evidence="12 13">
    <name type="scientific">Puccinia sorghi</name>
    <dbReference type="NCBI Taxonomy" id="27349"/>
    <lineage>
        <taxon>Eukaryota</taxon>
        <taxon>Fungi</taxon>
        <taxon>Dikarya</taxon>
        <taxon>Basidiomycota</taxon>
        <taxon>Pucciniomycotina</taxon>
        <taxon>Pucciniomycetes</taxon>
        <taxon>Pucciniales</taxon>
        <taxon>Pucciniaceae</taxon>
        <taxon>Puccinia</taxon>
    </lineage>
</organism>
<evidence type="ECO:0000256" key="9">
    <source>
        <dbReference type="RuleBase" id="RU362103"/>
    </source>
</evidence>
<dbReference type="SUPFAM" id="SSF52151">
    <property type="entry name" value="FabD/lysophospholipase-like"/>
    <property type="match status" value="1"/>
</dbReference>
<dbReference type="STRING" id="27349.A0A0L6VNT3"/>
<accession>A0A0L6VNT3</accession>
<dbReference type="GO" id="GO:0005829">
    <property type="term" value="C:cytosol"/>
    <property type="evidence" value="ECO:0007669"/>
    <property type="project" value="TreeGrafter"/>
</dbReference>
<comment type="similarity">
    <text evidence="1 9">Belongs to the lysophospholipase family.</text>
</comment>
<keyword evidence="6 8" id="KW-0443">Lipid metabolism</keyword>
<feature type="region of interest" description="Disordered" evidence="10">
    <location>
        <begin position="635"/>
        <end position="658"/>
    </location>
</feature>
<dbReference type="InterPro" id="IPR002642">
    <property type="entry name" value="LysoPLipase_cat_dom"/>
</dbReference>
<protein>
    <recommendedName>
        <fullName evidence="2 9">Lysophospholipase</fullName>
        <ecNumber evidence="2 9">3.1.1.5</ecNumber>
    </recommendedName>
</protein>
<dbReference type="Pfam" id="PF01735">
    <property type="entry name" value="PLA2_B"/>
    <property type="match status" value="1"/>
</dbReference>
<feature type="domain" description="PLA2c" evidence="11">
    <location>
        <begin position="35"/>
        <end position="631"/>
    </location>
</feature>
<evidence type="ECO:0000256" key="2">
    <source>
        <dbReference type="ARBA" id="ARBA00013274"/>
    </source>
</evidence>
<dbReference type="Gene3D" id="3.40.1090.10">
    <property type="entry name" value="Cytosolic phospholipase A2 catalytic domain"/>
    <property type="match status" value="1"/>
</dbReference>
<evidence type="ECO:0000256" key="3">
    <source>
        <dbReference type="ARBA" id="ARBA00022729"/>
    </source>
</evidence>
<name>A0A0L6VNT3_9BASI</name>
<feature type="chain" id="PRO_5005394555" description="Lysophospholipase" evidence="9">
    <location>
        <begin position="29"/>
        <end position="662"/>
    </location>
</feature>
<dbReference type="SMART" id="SM00022">
    <property type="entry name" value="PLAc"/>
    <property type="match status" value="1"/>
</dbReference>
<evidence type="ECO:0000256" key="8">
    <source>
        <dbReference type="PROSITE-ProRule" id="PRU00555"/>
    </source>
</evidence>
<keyword evidence="7" id="KW-0325">Glycoprotein</keyword>
<dbReference type="GO" id="GO:0004623">
    <property type="term" value="F:phospholipase A2 activity"/>
    <property type="evidence" value="ECO:0007669"/>
    <property type="project" value="TreeGrafter"/>
</dbReference>
<evidence type="ECO:0000259" key="11">
    <source>
        <dbReference type="PROSITE" id="PS51210"/>
    </source>
</evidence>
<evidence type="ECO:0000313" key="13">
    <source>
        <dbReference type="Proteomes" id="UP000037035"/>
    </source>
</evidence>
<dbReference type="GO" id="GO:0004622">
    <property type="term" value="F:phosphatidylcholine lysophospholipase activity"/>
    <property type="evidence" value="ECO:0007669"/>
    <property type="project" value="UniProtKB-EC"/>
</dbReference>
<evidence type="ECO:0000256" key="4">
    <source>
        <dbReference type="ARBA" id="ARBA00022801"/>
    </source>
</evidence>
<keyword evidence="13" id="KW-1185">Reference proteome</keyword>
<evidence type="ECO:0000256" key="1">
    <source>
        <dbReference type="ARBA" id="ARBA00008780"/>
    </source>
</evidence>
<keyword evidence="5 8" id="KW-0442">Lipid degradation</keyword>
<dbReference type="OrthoDB" id="4084751at2759"/>
<evidence type="ECO:0000256" key="7">
    <source>
        <dbReference type="ARBA" id="ARBA00023180"/>
    </source>
</evidence>
<evidence type="ECO:0000313" key="12">
    <source>
        <dbReference type="EMBL" id="KNZ62368.1"/>
    </source>
</evidence>
<sequence length="662" mass="71776">MTTRQISLLPRLLAAAIILLSFSLAGLSTSPHFVTCPVGPLIRSSISQDSKQRLCVEEAQYIDMRREKVARAAYGDYLGNVERALKVHSRTTVLPEYVRQIMGGKASTGLLPRTGFAVSGGGIRALQFSLGVLSAFEAKNDDSIAAGTAGLLNAADYIAGLSGGSMSVVALTYGAYNLAKSNSTQALNHILPQFDLFRPGNLSQLPGFTSAQLNEKYMAEAFTKMAAKRAAGFHVTIADLWGLLLRFHTLGQTTAENFYDFSLPHGAAESFSGVRNLPNFLKFEQPYPIITALGLSPSSSSGQQVGHKEPSAFVPVSSVPYEFTPHETGSWDEKLGSFIPTEYLGTRLRGGVPMDGKKCVRNFDQTHYLTGISSDIFASMNTSQEAFFTKSTIKELVQATNASFGPYQPGISIDTASVPNPFFQAGSPAYPDRNSLDLRLLDGGLDGAVTPYYPLLVPARQLDVIVGIDSVSLDNDGGYDYSTGSSLRATYARAMGESARRFPSVPQESATYLKLRGHPTFFGCEEPTVPLVVWLPNAPPIDGSPGITNASISRVQFDLNESARIILSAAQIAYRGFPSPQAIANKNFRDPRWPACLACAVADRSRYRLRAKRVGVCADCFARYCWNPPPSPSKNKNFSYRSTAPPPRKKNLTHMNRGDLLL</sequence>
<evidence type="ECO:0000256" key="5">
    <source>
        <dbReference type="ARBA" id="ARBA00022963"/>
    </source>
</evidence>
<dbReference type="EC" id="3.1.1.5" evidence="2 9"/>
<dbReference type="AlphaFoldDB" id="A0A0L6VNT3"/>
<reference evidence="12 13" key="1">
    <citation type="submission" date="2015-08" db="EMBL/GenBank/DDBJ databases">
        <title>Next Generation Sequencing and Analysis of the Genome of Puccinia sorghi L Schw, the Causal Agent of Maize Common Rust.</title>
        <authorList>
            <person name="Rochi L."/>
            <person name="Burguener G."/>
            <person name="Darino M."/>
            <person name="Turjanski A."/>
            <person name="Kreff E."/>
            <person name="Dieguez M.J."/>
            <person name="Sacco F."/>
        </authorList>
    </citation>
    <scope>NUCLEOTIDE SEQUENCE [LARGE SCALE GENOMIC DNA]</scope>
    <source>
        <strain evidence="12 13">RO10H11247</strain>
    </source>
</reference>
<keyword evidence="4 8" id="KW-0378">Hydrolase</keyword>
<dbReference type="GO" id="GO:0046475">
    <property type="term" value="P:glycerophospholipid catabolic process"/>
    <property type="evidence" value="ECO:0007669"/>
    <property type="project" value="TreeGrafter"/>
</dbReference>
<keyword evidence="3 9" id="KW-0732">Signal</keyword>
<comment type="catalytic activity">
    <reaction evidence="9">
        <text>a 1-acyl-sn-glycero-3-phosphocholine + H2O = sn-glycerol 3-phosphocholine + a fatty acid + H(+)</text>
        <dbReference type="Rhea" id="RHEA:15177"/>
        <dbReference type="ChEBI" id="CHEBI:15377"/>
        <dbReference type="ChEBI" id="CHEBI:15378"/>
        <dbReference type="ChEBI" id="CHEBI:16870"/>
        <dbReference type="ChEBI" id="CHEBI:28868"/>
        <dbReference type="ChEBI" id="CHEBI:58168"/>
        <dbReference type="EC" id="3.1.1.5"/>
    </reaction>
</comment>
<evidence type="ECO:0000256" key="10">
    <source>
        <dbReference type="SAM" id="MobiDB-lite"/>
    </source>
</evidence>